<dbReference type="Pfam" id="PF06750">
    <property type="entry name" value="A24_N_bact"/>
    <property type="match status" value="1"/>
</dbReference>
<dbReference type="GO" id="GO:0006465">
    <property type="term" value="P:signal peptide processing"/>
    <property type="evidence" value="ECO:0007669"/>
    <property type="project" value="TreeGrafter"/>
</dbReference>
<proteinExistence type="predicted"/>
<keyword evidence="1" id="KW-0472">Membrane</keyword>
<keyword evidence="1" id="KW-0812">Transmembrane</keyword>
<dbReference type="PANTHER" id="PTHR30487:SF0">
    <property type="entry name" value="PREPILIN LEADER PEPTIDASE_N-METHYLTRANSFERASE-RELATED"/>
    <property type="match status" value="1"/>
</dbReference>
<name>A0A6N4RAC1_BLAVI</name>
<dbReference type="AlphaFoldDB" id="A0A6N4RAC1"/>
<evidence type="ECO:0000313" key="4">
    <source>
        <dbReference type="Proteomes" id="UP000320948"/>
    </source>
</evidence>
<dbReference type="Proteomes" id="UP000320948">
    <property type="component" value="Unassembled WGS sequence"/>
</dbReference>
<dbReference type="EMBL" id="VAFM01000002">
    <property type="protein sequence ID" value="TKW60994.1"/>
    <property type="molecule type" value="Genomic_DNA"/>
</dbReference>
<sequence>MTLYVNGAAAIAAAWPWFWPLVGGMLGAVFGSFLNCARYRVPRGLSLRRPPSHCPSCKTVLGVPDLVPILSFVALRGRCRHCGIRIGSTSLWIEIVCALLAAALVALLQG</sequence>
<feature type="domain" description="Prepilin peptidase A24 N-terminal" evidence="2">
    <location>
        <begin position="26"/>
        <end position="105"/>
    </location>
</feature>
<dbReference type="InterPro" id="IPR010627">
    <property type="entry name" value="Prepilin_pept_A24_N"/>
</dbReference>
<accession>A0A6N4RAC1</accession>
<dbReference type="GO" id="GO:0005886">
    <property type="term" value="C:plasma membrane"/>
    <property type="evidence" value="ECO:0007669"/>
    <property type="project" value="TreeGrafter"/>
</dbReference>
<feature type="transmembrane region" description="Helical" evidence="1">
    <location>
        <begin position="17"/>
        <end position="39"/>
    </location>
</feature>
<keyword evidence="1" id="KW-1133">Transmembrane helix</keyword>
<protein>
    <submittedName>
        <fullName evidence="3">Prepilin peptidase</fullName>
    </submittedName>
</protein>
<dbReference type="InterPro" id="IPR050882">
    <property type="entry name" value="Prepilin_peptidase/N-MTase"/>
</dbReference>
<evidence type="ECO:0000259" key="2">
    <source>
        <dbReference type="Pfam" id="PF06750"/>
    </source>
</evidence>
<reference evidence="3 4" key="1">
    <citation type="journal article" date="2017" name="Nat. Commun.">
        <title>In situ click chemistry generation of cyclooxygenase-2 inhibitors.</title>
        <authorList>
            <person name="Bhardwaj A."/>
            <person name="Kaur J."/>
            <person name="Wuest M."/>
            <person name="Wuest F."/>
        </authorList>
    </citation>
    <scope>NUCLEOTIDE SEQUENCE [LARGE SCALE GENOMIC DNA]</scope>
    <source>
        <strain evidence="3">S2_018_000_R2_106</strain>
    </source>
</reference>
<dbReference type="PANTHER" id="PTHR30487">
    <property type="entry name" value="TYPE 4 PREPILIN-LIKE PROTEINS LEADER PEPTIDE-PROCESSING ENZYME"/>
    <property type="match status" value="1"/>
</dbReference>
<gene>
    <name evidence="3" type="ORF">DI628_08600</name>
</gene>
<evidence type="ECO:0000313" key="3">
    <source>
        <dbReference type="EMBL" id="TKW60994.1"/>
    </source>
</evidence>
<dbReference type="GO" id="GO:0004190">
    <property type="term" value="F:aspartic-type endopeptidase activity"/>
    <property type="evidence" value="ECO:0007669"/>
    <property type="project" value="TreeGrafter"/>
</dbReference>
<feature type="transmembrane region" description="Helical" evidence="1">
    <location>
        <begin position="86"/>
        <end position="108"/>
    </location>
</feature>
<organism evidence="3 4">
    <name type="scientific">Blastochloris viridis</name>
    <name type="common">Rhodopseudomonas viridis</name>
    <dbReference type="NCBI Taxonomy" id="1079"/>
    <lineage>
        <taxon>Bacteria</taxon>
        <taxon>Pseudomonadati</taxon>
        <taxon>Pseudomonadota</taxon>
        <taxon>Alphaproteobacteria</taxon>
        <taxon>Hyphomicrobiales</taxon>
        <taxon>Blastochloridaceae</taxon>
        <taxon>Blastochloris</taxon>
    </lineage>
</organism>
<evidence type="ECO:0000256" key="1">
    <source>
        <dbReference type="SAM" id="Phobius"/>
    </source>
</evidence>
<comment type="caution">
    <text evidence="3">The sequence shown here is derived from an EMBL/GenBank/DDBJ whole genome shotgun (WGS) entry which is preliminary data.</text>
</comment>